<dbReference type="EMBL" id="HM144387">
    <property type="protein sequence ID" value="ADH03267.1"/>
    <property type="molecule type" value="Genomic_DNA"/>
</dbReference>
<evidence type="ECO:0000313" key="1">
    <source>
        <dbReference type="EMBL" id="ADH03267.1"/>
    </source>
</evidence>
<accession>G9B1M2</accession>
<dbReference type="Proteomes" id="UP000005445">
    <property type="component" value="Segment"/>
</dbReference>
<keyword evidence="2" id="KW-1185">Reference proteome</keyword>
<evidence type="ECO:0000313" key="2">
    <source>
        <dbReference type="Proteomes" id="UP000005445"/>
    </source>
</evidence>
<sequence length="85" mass="9889">MSSEKRTTFTNNFEWGVLGIPDNTATIALVKKDIKHMRNAIIDAARRSYWNSVVHYGTLVQQKEEELMYLERQQDDYNILIGAKL</sequence>
<dbReference type="OrthoDB" id="25178at10239"/>
<protein>
    <submittedName>
        <fullName evidence="1">Gp121</fullName>
    </submittedName>
</protein>
<reference evidence="1 2" key="1">
    <citation type="submission" date="2013-01" db="EMBL/GenBank/DDBJ databases">
        <title>Large myovirus of Bacillus.</title>
        <authorList>
            <person name="Klumpp J."/>
            <person name="Beyer W."/>
            <person name="Loessner M.J."/>
        </authorList>
    </citation>
    <scope>NUCLEOTIDE SEQUENCE [LARGE SCALE GENOMIC DNA]</scope>
</reference>
<dbReference type="KEGG" id="vg:11536777"/>
<name>G9B1M2_9CAUD</name>
<organism evidence="1 2">
    <name type="scientific">Bacillus phage W.Ph</name>
    <dbReference type="NCBI Taxonomy" id="764595"/>
    <lineage>
        <taxon>Viruses</taxon>
        <taxon>Duplodnaviria</taxon>
        <taxon>Heunggongvirae</taxon>
        <taxon>Uroviricota</taxon>
        <taxon>Caudoviricetes</taxon>
        <taxon>Herelleviridae</taxon>
        <taxon>Bastillevirinae</taxon>
        <taxon>Wphvirus</taxon>
        <taxon>Wphvirus WPh</taxon>
    </lineage>
</organism>
<dbReference type="GeneID" id="11536777"/>
<dbReference type="RefSeq" id="YP_004957136.1">
    <property type="nucleotide sequence ID" value="NC_016563.1"/>
</dbReference>
<proteinExistence type="predicted"/>